<gene>
    <name evidence="1" type="ORF">AsAng_0042620</name>
</gene>
<organism evidence="1 2">
    <name type="scientific">Aureispira anguillae</name>
    <dbReference type="NCBI Taxonomy" id="2864201"/>
    <lineage>
        <taxon>Bacteria</taxon>
        <taxon>Pseudomonadati</taxon>
        <taxon>Bacteroidota</taxon>
        <taxon>Saprospiria</taxon>
        <taxon>Saprospirales</taxon>
        <taxon>Saprospiraceae</taxon>
        <taxon>Aureispira</taxon>
    </lineage>
</organism>
<evidence type="ECO:0000313" key="1">
    <source>
        <dbReference type="EMBL" id="BDS13523.1"/>
    </source>
</evidence>
<dbReference type="Proteomes" id="UP001060919">
    <property type="component" value="Chromosome"/>
</dbReference>
<dbReference type="EMBL" id="AP026867">
    <property type="protein sequence ID" value="BDS13523.1"/>
    <property type="molecule type" value="Genomic_DNA"/>
</dbReference>
<proteinExistence type="predicted"/>
<keyword evidence="2" id="KW-1185">Reference proteome</keyword>
<sequence>MSNTILSILIYGDDNKEQLHQNSLGVVKRSLFF</sequence>
<accession>A0A915YI60</accession>
<reference evidence="1" key="1">
    <citation type="submission" date="2022-09" db="EMBL/GenBank/DDBJ databases">
        <title>Aureispira anguillicida sp. nov., isolated from Leptocephalus of Japanese eel Anguilla japonica.</title>
        <authorList>
            <person name="Yuasa K."/>
            <person name="Mekata T."/>
            <person name="Ikunari K."/>
        </authorList>
    </citation>
    <scope>NUCLEOTIDE SEQUENCE</scope>
    <source>
        <strain evidence="1">EL160426</strain>
    </source>
</reference>
<evidence type="ECO:0000313" key="2">
    <source>
        <dbReference type="Proteomes" id="UP001060919"/>
    </source>
</evidence>
<dbReference type="AlphaFoldDB" id="A0A915YI60"/>
<name>A0A915YI60_9BACT</name>
<dbReference type="KEGG" id="aup:AsAng_0042620"/>
<protein>
    <submittedName>
        <fullName evidence="1">Uncharacterized protein</fullName>
    </submittedName>
</protein>